<dbReference type="InterPro" id="IPR011049">
    <property type="entry name" value="Serralysin-like_metalloprot_C"/>
</dbReference>
<dbReference type="AlphaFoldDB" id="A0A1I3XPU3"/>
<evidence type="ECO:0000256" key="6">
    <source>
        <dbReference type="ARBA" id="ARBA00022723"/>
    </source>
</evidence>
<evidence type="ECO:0000256" key="8">
    <source>
        <dbReference type="ARBA" id="ARBA00022801"/>
    </source>
</evidence>
<dbReference type="SUPFAM" id="SSF55486">
    <property type="entry name" value="Metalloproteases ('zincins'), catalytic domain"/>
    <property type="match status" value="1"/>
</dbReference>
<keyword evidence="9" id="KW-0862">Zinc</keyword>
<evidence type="ECO:0000256" key="5">
    <source>
        <dbReference type="ARBA" id="ARBA00022670"/>
    </source>
</evidence>
<accession>A0A1I3XPU3</accession>
<evidence type="ECO:0000259" key="10">
    <source>
        <dbReference type="SMART" id="SM00235"/>
    </source>
</evidence>
<dbReference type="GO" id="GO:0031012">
    <property type="term" value="C:extracellular matrix"/>
    <property type="evidence" value="ECO:0007669"/>
    <property type="project" value="InterPro"/>
</dbReference>
<keyword evidence="7" id="KW-0677">Repeat</keyword>
<dbReference type="STRING" id="1123062.SAMN02745775_101533"/>
<dbReference type="InterPro" id="IPR034033">
    <property type="entry name" value="Serralysin-like"/>
</dbReference>
<reference evidence="11 12" key="1">
    <citation type="submission" date="2016-10" db="EMBL/GenBank/DDBJ databases">
        <authorList>
            <person name="de Groot N.N."/>
        </authorList>
    </citation>
    <scope>NUCLEOTIDE SEQUENCE [LARGE SCALE GENOMIC DNA]</scope>
    <source>
        <strain evidence="11 12">DSM 19981</strain>
    </source>
</reference>
<dbReference type="Pfam" id="PF00353">
    <property type="entry name" value="HemolysinCabind"/>
    <property type="match status" value="2"/>
</dbReference>
<dbReference type="InterPro" id="IPR001818">
    <property type="entry name" value="Pept_M10_metallopeptidase"/>
</dbReference>
<evidence type="ECO:0000313" key="11">
    <source>
        <dbReference type="EMBL" id="SFK21515.1"/>
    </source>
</evidence>
<organism evidence="11 12">
    <name type="scientific">Falsiroseomonas stagni DSM 19981</name>
    <dbReference type="NCBI Taxonomy" id="1123062"/>
    <lineage>
        <taxon>Bacteria</taxon>
        <taxon>Pseudomonadati</taxon>
        <taxon>Pseudomonadota</taxon>
        <taxon>Alphaproteobacteria</taxon>
        <taxon>Acetobacterales</taxon>
        <taxon>Roseomonadaceae</taxon>
        <taxon>Falsiroseomonas</taxon>
    </lineage>
</organism>
<dbReference type="EMBL" id="FOSQ01000001">
    <property type="protein sequence ID" value="SFK21515.1"/>
    <property type="molecule type" value="Genomic_DNA"/>
</dbReference>
<evidence type="ECO:0000256" key="1">
    <source>
        <dbReference type="ARBA" id="ARBA00001913"/>
    </source>
</evidence>
<comment type="cofactor">
    <cofactor evidence="1">
        <name>Ca(2+)</name>
        <dbReference type="ChEBI" id="CHEBI:29108"/>
    </cofactor>
</comment>
<dbReference type="InterPro" id="IPR006026">
    <property type="entry name" value="Peptidase_Metallo"/>
</dbReference>
<dbReference type="InterPro" id="IPR001343">
    <property type="entry name" value="Hemolysn_Ca-bd"/>
</dbReference>
<dbReference type="SUPFAM" id="SSF51120">
    <property type="entry name" value="beta-Roll"/>
    <property type="match status" value="2"/>
</dbReference>
<evidence type="ECO:0000256" key="7">
    <source>
        <dbReference type="ARBA" id="ARBA00022737"/>
    </source>
</evidence>
<dbReference type="InterPro" id="IPR013858">
    <property type="entry name" value="Peptidase_M10B_C"/>
</dbReference>
<evidence type="ECO:0000256" key="9">
    <source>
        <dbReference type="ARBA" id="ARBA00022833"/>
    </source>
</evidence>
<keyword evidence="8" id="KW-0378">Hydrolase</keyword>
<gene>
    <name evidence="11" type="ORF">SAMN02745775_101533</name>
</gene>
<dbReference type="InterPro" id="IPR024079">
    <property type="entry name" value="MetalloPept_cat_dom_sf"/>
</dbReference>
<protein>
    <submittedName>
        <fullName evidence="11">Serralysin</fullName>
    </submittedName>
</protein>
<dbReference type="GO" id="GO:0005509">
    <property type="term" value="F:calcium ion binding"/>
    <property type="evidence" value="ECO:0007669"/>
    <property type="project" value="InterPro"/>
</dbReference>
<evidence type="ECO:0000313" key="12">
    <source>
        <dbReference type="Proteomes" id="UP000199473"/>
    </source>
</evidence>
<keyword evidence="12" id="KW-1185">Reference proteome</keyword>
<dbReference type="Pfam" id="PF08548">
    <property type="entry name" value="Peptidase_M10_C"/>
    <property type="match status" value="1"/>
</dbReference>
<name>A0A1I3XPU3_9PROT</name>
<dbReference type="GO" id="GO:0008270">
    <property type="term" value="F:zinc ion binding"/>
    <property type="evidence" value="ECO:0007669"/>
    <property type="project" value="InterPro"/>
</dbReference>
<keyword evidence="5" id="KW-0645">Protease</keyword>
<keyword evidence="6" id="KW-0479">Metal-binding</keyword>
<proteinExistence type="inferred from homology"/>
<dbReference type="Proteomes" id="UP000199473">
    <property type="component" value="Unassembled WGS sequence"/>
</dbReference>
<evidence type="ECO:0000256" key="2">
    <source>
        <dbReference type="ARBA" id="ARBA00004613"/>
    </source>
</evidence>
<dbReference type="Gene3D" id="3.40.390.10">
    <property type="entry name" value="Collagenase (Catalytic Domain)"/>
    <property type="match status" value="1"/>
</dbReference>
<sequence length="580" mass="59761">MCWLCWPHNGAADDGPSVAVRLAADSPLPTAPRLHLTTSGNIAVDGVLSGFAWGDGDPVSFAFTDSPTDYESFYGSNEPIRGYAPVSATMRDAVRKILLGDAAGGPGSPGPWVTGFTNLSIVENATDWAADIRIARSSAPSTAWAYYPNGREGGDVWFGSRSAFETPQLGNYAFLVAVHELGHSLGLKHPHESWNGFGALAAEFDMLEFTVMSYRSHGGLTTSTGYTNGTFDYPQGWMMLDIAALQAMYGADYTMRSGNTRYFWNPETGETVIDGVGQGAPGGGAGGTANRVFLTIWDGGGIDTYDLSAYANGVAADLAPGSWSVLSAAQLAVLDVREGLVTQARGNVFNALLYQGNTGSLIENAVGGVGADTLLGNEAINQLSGGGGRDLLDGRGGGDVLDGGAGADTMRGGIGDDRYRIDDAGDLVTEEAGQGNDTIVAAITGSITLPDHVEALVLEAGTTGIGNALRNLMTGHAGANRLEGRGGDDVLEGRGGADTLVGGAGADTFVLRRGDGMDRIEDFTPGTDLLVLVGFQRSASSLISSAASLSDGLWIDLGSGDGLLLAGLAAGRLSASDLVL</sequence>
<dbReference type="InterPro" id="IPR018511">
    <property type="entry name" value="Hemolysin-typ_Ca-bd_CS"/>
</dbReference>
<comment type="subcellular location">
    <subcellularLocation>
        <location evidence="2">Secreted</location>
    </subcellularLocation>
</comment>
<dbReference type="SMART" id="SM00235">
    <property type="entry name" value="ZnMc"/>
    <property type="match status" value="1"/>
</dbReference>
<comment type="similarity">
    <text evidence="3">Belongs to the peptidase M10B family.</text>
</comment>
<dbReference type="GO" id="GO:0005615">
    <property type="term" value="C:extracellular space"/>
    <property type="evidence" value="ECO:0007669"/>
    <property type="project" value="InterPro"/>
</dbReference>
<evidence type="ECO:0000256" key="4">
    <source>
        <dbReference type="ARBA" id="ARBA00022525"/>
    </source>
</evidence>
<dbReference type="CDD" id="cd04277">
    <property type="entry name" value="ZnMc_serralysin_like"/>
    <property type="match status" value="1"/>
</dbReference>
<feature type="domain" description="Peptidase metallopeptidase" evidence="10">
    <location>
        <begin position="49"/>
        <end position="235"/>
    </location>
</feature>
<dbReference type="GO" id="GO:0006508">
    <property type="term" value="P:proteolysis"/>
    <property type="evidence" value="ECO:0007669"/>
    <property type="project" value="UniProtKB-KW"/>
</dbReference>
<dbReference type="PRINTS" id="PR00313">
    <property type="entry name" value="CABNDNGRPT"/>
</dbReference>
<dbReference type="PROSITE" id="PS00330">
    <property type="entry name" value="HEMOLYSIN_CALCIUM"/>
    <property type="match status" value="2"/>
</dbReference>
<dbReference type="Pfam" id="PF00413">
    <property type="entry name" value="Peptidase_M10"/>
    <property type="match status" value="1"/>
</dbReference>
<dbReference type="Gene3D" id="2.150.10.10">
    <property type="entry name" value="Serralysin-like metalloprotease, C-terminal"/>
    <property type="match status" value="2"/>
</dbReference>
<dbReference type="GO" id="GO:0004222">
    <property type="term" value="F:metalloendopeptidase activity"/>
    <property type="evidence" value="ECO:0007669"/>
    <property type="project" value="InterPro"/>
</dbReference>
<keyword evidence="4" id="KW-0964">Secreted</keyword>
<evidence type="ECO:0000256" key="3">
    <source>
        <dbReference type="ARBA" id="ARBA00009490"/>
    </source>
</evidence>